<reference evidence="2 3" key="1">
    <citation type="journal article" date="2016" name="Sci. Rep.">
        <title>Metabolic traits of an uncultured archaeal lineage -MSBL1- from brine pools of the Red Sea.</title>
        <authorList>
            <person name="Mwirichia R."/>
            <person name="Alam I."/>
            <person name="Rashid M."/>
            <person name="Vinu M."/>
            <person name="Ba-Alawi W."/>
            <person name="Anthony Kamau A."/>
            <person name="Kamanda Ngugi D."/>
            <person name="Goker M."/>
            <person name="Klenk H.P."/>
            <person name="Bajic V."/>
            <person name="Stingl U."/>
        </authorList>
    </citation>
    <scope>NUCLEOTIDE SEQUENCE [LARGE SCALE GENOMIC DNA]</scope>
    <source>
        <strain evidence="2">SCGC-AAA259I07</strain>
    </source>
</reference>
<dbReference type="InterPro" id="IPR015330">
    <property type="entry name" value="DNA_primase/pol_bifunc_N"/>
</dbReference>
<dbReference type="Pfam" id="PF09250">
    <property type="entry name" value="Prim-Pol"/>
    <property type="match status" value="1"/>
</dbReference>
<comment type="caution">
    <text evidence="2">The sequence shown here is derived from an EMBL/GenBank/DDBJ whole genome shotgun (WGS) entry which is preliminary data.</text>
</comment>
<proteinExistence type="predicted"/>
<accession>A0A133UJZ4</accession>
<dbReference type="SUPFAM" id="SSF56747">
    <property type="entry name" value="Prim-pol domain"/>
    <property type="match status" value="1"/>
</dbReference>
<keyword evidence="3" id="KW-1185">Reference proteome</keyword>
<organism evidence="2 3">
    <name type="scientific">candidate division MSBL1 archaeon SCGC-AAA259I07</name>
    <dbReference type="NCBI Taxonomy" id="1698266"/>
    <lineage>
        <taxon>Archaea</taxon>
        <taxon>Methanobacteriati</taxon>
        <taxon>Methanobacteriota</taxon>
        <taxon>candidate division MSBL1</taxon>
    </lineage>
</organism>
<feature type="domain" description="DNA primase/polymerase bifunctional N-terminal" evidence="1">
    <location>
        <begin position="104"/>
        <end position="193"/>
    </location>
</feature>
<dbReference type="EMBL" id="LHXQ01000048">
    <property type="protein sequence ID" value="KXA94426.1"/>
    <property type="molecule type" value="Genomic_DNA"/>
</dbReference>
<name>A0A133UJZ4_9EURY</name>
<dbReference type="AlphaFoldDB" id="A0A133UJZ4"/>
<sequence>MAKTSRKHFDEWVGSMPEDMEPYLIPIKEGKNSEEGKAPDYLEITKRTLQEHGLGWKEYRELKDEHGVVKLKHLAELTGEEVKAKGALKVSSWRAPCAKLSVKEGRQRIAEGKNLALVTRGVIAVMDIDDPSKASKILPEELMNTLTVETRTGNAHLYYLNGGVNNCDIQGVVELRAKWRYVLTPGSYVPPEDSGGDGLYKISRRRELRTLTVDDLPAELKTRMKKTGQDVEEVPDDYSPAKLDEKVKTPCPFFEGGGKDLSSLYLDFHNLAKSLVLSRLQVMLRNFLAIGTDGEGSAYQIRLMNEEVVLVNEKDSLPLASIEVKTSKNSVKPVKGAYLTLKRGIPSILVEINTEDVHVMDKKCADKIIDRAKDQLANLMKLEKTGWKIPDPYLCKLCSNKPCPHHKNGKIQQIGKELVEEKTEQLDKCPSPTADNIVKVIEQILQDEGYKILNLNPGDKKAET</sequence>
<evidence type="ECO:0000313" key="3">
    <source>
        <dbReference type="Proteomes" id="UP000070155"/>
    </source>
</evidence>
<protein>
    <recommendedName>
        <fullName evidence="1">DNA primase/polymerase bifunctional N-terminal domain-containing protein</fullName>
    </recommendedName>
</protein>
<evidence type="ECO:0000259" key="1">
    <source>
        <dbReference type="Pfam" id="PF09250"/>
    </source>
</evidence>
<dbReference type="Proteomes" id="UP000070155">
    <property type="component" value="Unassembled WGS sequence"/>
</dbReference>
<gene>
    <name evidence="2" type="ORF">AKJ36_02905</name>
</gene>
<evidence type="ECO:0000313" key="2">
    <source>
        <dbReference type="EMBL" id="KXA94426.1"/>
    </source>
</evidence>